<accession>A0ABT0DNI7</accession>
<dbReference type="EMBL" id="JALKCG010000004">
    <property type="protein sequence ID" value="MCK0208833.1"/>
    <property type="molecule type" value="Genomic_DNA"/>
</dbReference>
<evidence type="ECO:0000313" key="1">
    <source>
        <dbReference type="EMBL" id="MCK0208833.1"/>
    </source>
</evidence>
<reference evidence="2" key="1">
    <citation type="submission" date="2023-07" db="EMBL/GenBank/DDBJ databases">
        <title>Ancylobacter moscoviensis sp. nov., facultatively methylotrophic bacteria from activated sludge and the reclassification of Starkeya novella (Starkey 1934) Kelly et al. 2000 as Ancylobacter novellus comb. nov., Starkeya koreensis Im et al. 2006 as Ancylobacter koreensis comb.nov., Angulomicrobium tetraedrale Vasil'eva et al. 1986 as Ancylobacter tetraedralis comb. nov., Angulomicrobium amanitiforme Fritz et al. 2004 as Ancylobacter amanitiformis comb. nov. and Methylorhabdus multivorans Doronina et al. 1996 as Ancylobacter multivorans comb. nov. and emended description of the genus Ancylobacter.</title>
        <authorList>
            <person name="Doronina N."/>
            <person name="Chemodurova A."/>
            <person name="Grouzdev D."/>
            <person name="Koziaeva V."/>
            <person name="Shi W."/>
            <person name="Wu L."/>
            <person name="Kaparullina E."/>
        </authorList>
    </citation>
    <scope>NUCLEOTIDE SEQUENCE [LARGE SCALE GENOMIC DNA]</scope>
    <source>
        <strain evidence="2">Jip08</strain>
    </source>
</reference>
<keyword evidence="2" id="KW-1185">Reference proteome</keyword>
<dbReference type="Proteomes" id="UP001202867">
    <property type="component" value="Unassembled WGS sequence"/>
</dbReference>
<protein>
    <recommendedName>
        <fullName evidence="3">Antibiotic ABC transporter</fullName>
    </recommendedName>
</protein>
<gene>
    <name evidence="1" type="ORF">MWN33_12415</name>
</gene>
<dbReference type="RefSeq" id="WP_247201113.1">
    <property type="nucleotide sequence ID" value="NZ_JALKCG010000004.1"/>
</dbReference>
<name>A0ABT0DNI7_9HYPH</name>
<evidence type="ECO:0008006" key="3">
    <source>
        <dbReference type="Google" id="ProtNLM"/>
    </source>
</evidence>
<sequence length="94" mass="10426">MMHPLTWFSMGMQMARLGADMQVVMAERMSRMARGDTAAGMEAMRMVSEKALALGEVNARLMAAAASGRLEKVGPEIVGLYGRKVRANRRRLQR</sequence>
<evidence type="ECO:0000313" key="2">
    <source>
        <dbReference type="Proteomes" id="UP001202867"/>
    </source>
</evidence>
<proteinExistence type="predicted"/>
<organism evidence="1 2">
    <name type="scientific">Ancylobacter koreensis</name>
    <dbReference type="NCBI Taxonomy" id="266121"/>
    <lineage>
        <taxon>Bacteria</taxon>
        <taxon>Pseudomonadati</taxon>
        <taxon>Pseudomonadota</taxon>
        <taxon>Alphaproteobacteria</taxon>
        <taxon>Hyphomicrobiales</taxon>
        <taxon>Xanthobacteraceae</taxon>
        <taxon>Ancylobacter</taxon>
    </lineage>
</organism>
<comment type="caution">
    <text evidence="1">The sequence shown here is derived from an EMBL/GenBank/DDBJ whole genome shotgun (WGS) entry which is preliminary data.</text>
</comment>